<dbReference type="PANTHER" id="PTHR43798">
    <property type="entry name" value="MONOACYLGLYCEROL LIPASE"/>
    <property type="match status" value="1"/>
</dbReference>
<dbReference type="EMBL" id="NVUL01000024">
    <property type="protein sequence ID" value="PCI78930.1"/>
    <property type="molecule type" value="Genomic_DNA"/>
</dbReference>
<name>A0A2A4X8Q6_9GAMM</name>
<sequence length="371" mass="42451">MIRLLLATIFALSSNLLIAQAENFTFYSDLAQEWYEDGDYFEWTSTTANNDDAEVSIFYQTFGDSDNPKLLIVHGFPNSSFDFYKLIPLLEDDYYIAALDFPGSGFSDKPLDGFSYMLEDNARLLDYFVSEIVEFDDFALFTHDRGVSIGLAFLGHYLDNPNPAYKINYHFLSNSGMFLPLANLVPFQFALLDAQRGPAMIAARKAAPRMTEGNPQALAYSDIFKFNDGDSALLHVGRYLLERAENEFRWLDNLSRSPIPVAYLWGLLDDINPIRIPNYVWLNYLNEREVESSFWILPTAGHYPQREKPEQVAKIVRSALNGEVPDRASENEFMRSYGSRRDAEDAIFVGRSDVRKMEFPSTIKYTPEGYE</sequence>
<dbReference type="InterPro" id="IPR000073">
    <property type="entry name" value="AB_hydrolase_1"/>
</dbReference>
<reference evidence="4" key="1">
    <citation type="submission" date="2017-08" db="EMBL/GenBank/DDBJ databases">
        <title>A dynamic microbial community with high functional redundancy inhabits the cold, oxic subseafloor aquifer.</title>
        <authorList>
            <person name="Tully B.J."/>
            <person name="Wheat C.G."/>
            <person name="Glazer B.T."/>
            <person name="Huber J.A."/>
        </authorList>
    </citation>
    <scope>NUCLEOTIDE SEQUENCE [LARGE SCALE GENOMIC DNA]</scope>
</reference>
<dbReference type="Gene3D" id="3.40.50.1820">
    <property type="entry name" value="alpha/beta hydrolase"/>
    <property type="match status" value="1"/>
</dbReference>
<dbReference type="InterPro" id="IPR029058">
    <property type="entry name" value="AB_hydrolase_fold"/>
</dbReference>
<feature type="domain" description="AB hydrolase-1" evidence="2">
    <location>
        <begin position="70"/>
        <end position="161"/>
    </location>
</feature>
<keyword evidence="1" id="KW-0732">Signal</keyword>
<dbReference type="GO" id="GO:0047372">
    <property type="term" value="F:monoacylglycerol lipase activity"/>
    <property type="evidence" value="ECO:0007669"/>
    <property type="project" value="TreeGrafter"/>
</dbReference>
<feature type="chain" id="PRO_5013037326" evidence="1">
    <location>
        <begin position="20"/>
        <end position="371"/>
    </location>
</feature>
<proteinExistence type="predicted"/>
<dbReference type="GO" id="GO:0046464">
    <property type="term" value="P:acylglycerol catabolic process"/>
    <property type="evidence" value="ECO:0007669"/>
    <property type="project" value="TreeGrafter"/>
</dbReference>
<dbReference type="InterPro" id="IPR000639">
    <property type="entry name" value="Epox_hydrolase-like"/>
</dbReference>
<organism evidence="3 4">
    <name type="scientific">SAR86 cluster bacterium</name>
    <dbReference type="NCBI Taxonomy" id="2030880"/>
    <lineage>
        <taxon>Bacteria</taxon>
        <taxon>Pseudomonadati</taxon>
        <taxon>Pseudomonadota</taxon>
        <taxon>Gammaproteobacteria</taxon>
        <taxon>SAR86 cluster</taxon>
    </lineage>
</organism>
<gene>
    <name evidence="3" type="ORF">COB20_05835</name>
</gene>
<dbReference type="GO" id="GO:0016020">
    <property type="term" value="C:membrane"/>
    <property type="evidence" value="ECO:0007669"/>
    <property type="project" value="TreeGrafter"/>
</dbReference>
<feature type="signal peptide" evidence="1">
    <location>
        <begin position="1"/>
        <end position="19"/>
    </location>
</feature>
<evidence type="ECO:0000313" key="3">
    <source>
        <dbReference type="EMBL" id="PCI78930.1"/>
    </source>
</evidence>
<dbReference type="AlphaFoldDB" id="A0A2A4X8Q6"/>
<dbReference type="PANTHER" id="PTHR43798:SF33">
    <property type="entry name" value="HYDROLASE, PUTATIVE (AFU_ORTHOLOGUE AFUA_2G14860)-RELATED"/>
    <property type="match status" value="1"/>
</dbReference>
<accession>A0A2A4X8Q6</accession>
<dbReference type="Pfam" id="PF00561">
    <property type="entry name" value="Abhydrolase_1"/>
    <property type="match status" value="1"/>
</dbReference>
<evidence type="ECO:0000256" key="1">
    <source>
        <dbReference type="SAM" id="SignalP"/>
    </source>
</evidence>
<dbReference type="InterPro" id="IPR050266">
    <property type="entry name" value="AB_hydrolase_sf"/>
</dbReference>
<dbReference type="PRINTS" id="PR00412">
    <property type="entry name" value="EPOXHYDRLASE"/>
</dbReference>
<protein>
    <submittedName>
        <fullName evidence="3">Alpha/beta hydrolase</fullName>
    </submittedName>
</protein>
<comment type="caution">
    <text evidence="3">The sequence shown here is derived from an EMBL/GenBank/DDBJ whole genome shotgun (WGS) entry which is preliminary data.</text>
</comment>
<dbReference type="SUPFAM" id="SSF53474">
    <property type="entry name" value="alpha/beta-Hydrolases"/>
    <property type="match status" value="1"/>
</dbReference>
<evidence type="ECO:0000259" key="2">
    <source>
        <dbReference type="Pfam" id="PF00561"/>
    </source>
</evidence>
<dbReference type="Proteomes" id="UP000218767">
    <property type="component" value="Unassembled WGS sequence"/>
</dbReference>
<evidence type="ECO:0000313" key="4">
    <source>
        <dbReference type="Proteomes" id="UP000218767"/>
    </source>
</evidence>
<keyword evidence="3" id="KW-0378">Hydrolase</keyword>